<organism evidence="1">
    <name type="scientific">Panicum hallii</name>
    <dbReference type="NCBI Taxonomy" id="206008"/>
    <lineage>
        <taxon>Eukaryota</taxon>
        <taxon>Viridiplantae</taxon>
        <taxon>Streptophyta</taxon>
        <taxon>Embryophyta</taxon>
        <taxon>Tracheophyta</taxon>
        <taxon>Spermatophyta</taxon>
        <taxon>Magnoliopsida</taxon>
        <taxon>Liliopsida</taxon>
        <taxon>Poales</taxon>
        <taxon>Poaceae</taxon>
        <taxon>PACMAD clade</taxon>
        <taxon>Panicoideae</taxon>
        <taxon>Panicodae</taxon>
        <taxon>Paniceae</taxon>
        <taxon>Panicinae</taxon>
        <taxon>Panicum</taxon>
        <taxon>Panicum sect. Panicum</taxon>
    </lineage>
</organism>
<dbReference type="EMBL" id="CM008047">
    <property type="protein sequence ID" value="PVH63425.1"/>
    <property type="molecule type" value="Genomic_DNA"/>
</dbReference>
<dbReference type="Proteomes" id="UP000243499">
    <property type="component" value="Chromosome 2"/>
</dbReference>
<evidence type="ECO:0000313" key="1">
    <source>
        <dbReference type="EMBL" id="PVH63425.1"/>
    </source>
</evidence>
<gene>
    <name evidence="1" type="ORF">PAHAL_2G025400</name>
</gene>
<reference evidence="1" key="1">
    <citation type="submission" date="2018-04" db="EMBL/GenBank/DDBJ databases">
        <title>WGS assembly of Panicum hallii.</title>
        <authorList>
            <person name="Lovell J."/>
            <person name="Jenkins J."/>
            <person name="Lowry D."/>
            <person name="Mamidi S."/>
            <person name="Sreedasyam A."/>
            <person name="Weng X."/>
            <person name="Barry K."/>
            <person name="Bonette J."/>
            <person name="Campitelli B."/>
            <person name="Daum C."/>
            <person name="Gordon S."/>
            <person name="Gould B."/>
            <person name="Lipzen A."/>
            <person name="Macqueen A."/>
            <person name="Palacio-Mejia J."/>
            <person name="Plott C."/>
            <person name="Shakirov E."/>
            <person name="Shu S."/>
            <person name="Yoshinaga Y."/>
            <person name="Zane M."/>
            <person name="Rokhsar D."/>
            <person name="Grimwood J."/>
            <person name="Schmutz J."/>
            <person name="Juenger T."/>
        </authorList>
    </citation>
    <scope>NUCLEOTIDE SEQUENCE [LARGE SCALE GENOMIC DNA]</scope>
    <source>
        <strain evidence="1">FIL2</strain>
    </source>
</reference>
<name>A0A2T8KML6_9POAL</name>
<accession>A0A2T8KML6</accession>
<proteinExistence type="predicted"/>
<sequence length="113" mass="12276">MPSGLSLALPLNVFFTISSSSFDPGTFLFAVRPLLLTLSYRCIRYVFVSTIGCCPLHQACHQGVSFLPLRHDSVHNLILGCFLEAGATIICCYLHLSPRSGGSSASQLAIPFW</sequence>
<dbReference type="AlphaFoldDB" id="A0A2T8KML6"/>
<protein>
    <submittedName>
        <fullName evidence="1">Uncharacterized protein</fullName>
    </submittedName>
</protein>
<dbReference type="Gramene" id="PVH63425">
    <property type="protein sequence ID" value="PVH63425"/>
    <property type="gene ID" value="PAHAL_2G025400"/>
</dbReference>